<dbReference type="PROSITE" id="PS51257">
    <property type="entry name" value="PROKAR_LIPOPROTEIN"/>
    <property type="match status" value="1"/>
</dbReference>
<sequence length="133" mass="14550">MRAARSGVLVCAGLACLLGHAFLPGLTSNCSRVARRATEKREITKVEICIHRDCKRRGGGAKLKKVFEDLAEGTNIEVGEYDCFDECPFGPNVRTLSGPDDDFGRVLNKVKGKKMVAEILGVELPEESEEEPK</sequence>
<feature type="chain" id="PRO_5045315557" evidence="1">
    <location>
        <begin position="22"/>
        <end position="133"/>
    </location>
</feature>
<evidence type="ECO:0000313" key="3">
    <source>
        <dbReference type="Proteomes" id="UP001642464"/>
    </source>
</evidence>
<gene>
    <name evidence="2" type="ORF">SCF082_LOCUS6016</name>
</gene>
<dbReference type="Proteomes" id="UP001642464">
    <property type="component" value="Unassembled WGS sequence"/>
</dbReference>
<feature type="signal peptide" evidence="1">
    <location>
        <begin position="1"/>
        <end position="21"/>
    </location>
</feature>
<evidence type="ECO:0000313" key="2">
    <source>
        <dbReference type="EMBL" id="CAK8999360.1"/>
    </source>
</evidence>
<reference evidence="2 3" key="1">
    <citation type="submission" date="2024-02" db="EMBL/GenBank/DDBJ databases">
        <authorList>
            <person name="Chen Y."/>
            <person name="Shah S."/>
            <person name="Dougan E. K."/>
            <person name="Thang M."/>
            <person name="Chan C."/>
        </authorList>
    </citation>
    <scope>NUCLEOTIDE SEQUENCE [LARGE SCALE GENOMIC DNA]</scope>
</reference>
<accession>A0ABP0I9W9</accession>
<proteinExistence type="predicted"/>
<organism evidence="2 3">
    <name type="scientific">Durusdinium trenchii</name>
    <dbReference type="NCBI Taxonomy" id="1381693"/>
    <lineage>
        <taxon>Eukaryota</taxon>
        <taxon>Sar</taxon>
        <taxon>Alveolata</taxon>
        <taxon>Dinophyceae</taxon>
        <taxon>Suessiales</taxon>
        <taxon>Symbiodiniaceae</taxon>
        <taxon>Durusdinium</taxon>
    </lineage>
</organism>
<evidence type="ECO:0000256" key="1">
    <source>
        <dbReference type="SAM" id="SignalP"/>
    </source>
</evidence>
<dbReference type="EMBL" id="CAXAMM010003313">
    <property type="protein sequence ID" value="CAK8999360.1"/>
    <property type="molecule type" value="Genomic_DNA"/>
</dbReference>
<name>A0ABP0I9W9_9DINO</name>
<protein>
    <submittedName>
        <fullName evidence="2">Ribosome-binding ATPase YchF</fullName>
    </submittedName>
</protein>
<comment type="caution">
    <text evidence="2">The sequence shown here is derived from an EMBL/GenBank/DDBJ whole genome shotgun (WGS) entry which is preliminary data.</text>
</comment>
<keyword evidence="1" id="KW-0732">Signal</keyword>
<keyword evidence="3" id="KW-1185">Reference proteome</keyword>